<keyword evidence="2" id="KW-0540">Nuclease</keyword>
<evidence type="ECO:0000313" key="2">
    <source>
        <dbReference type="EMBL" id="APX98813.1"/>
    </source>
</evidence>
<proteinExistence type="predicted"/>
<dbReference type="SUPFAM" id="SSF56219">
    <property type="entry name" value="DNase I-like"/>
    <property type="match status" value="1"/>
</dbReference>
<dbReference type="InterPro" id="IPR036691">
    <property type="entry name" value="Endo/exonu/phosph_ase_sf"/>
</dbReference>
<sequence length="321" mass="37643">MILNFFKSKEKRHTIAFYNIENLFDVYDDELTRDSDMTPSSEKKWSIKRYKNKLRKIGYVISNIGKEDVKRHPAIVGLAEVENEAVLQDLVNSKHLEDYNYKFVHYDSPDERGIDVALLYDDTVFNVAYSKSYKLELIDEFGVEDLTRDILLVSGLFEGLELHLIVNHWPSRRTGDVETKHKRLKAAKKVTEIIDELKLKSPNAKVVIMGDFNDDPESESVKTLEKSHGLFNPMRTLLSLDRGTTSHNHRWNLFDQFLITHNFFERKKNALRYVKANIFDEDYLKEYDGKYKGSPYRTYVGKRYKGGYSDHFPVYLIMSKK</sequence>
<dbReference type="Pfam" id="PF19580">
    <property type="entry name" value="Exo_endo_phos_3"/>
    <property type="match status" value="1"/>
</dbReference>
<evidence type="ECO:0000313" key="3">
    <source>
        <dbReference type="Proteomes" id="UP000187506"/>
    </source>
</evidence>
<feature type="domain" description="Endonuclease/exonuclease/phosphatase" evidence="1">
    <location>
        <begin position="14"/>
        <end position="320"/>
    </location>
</feature>
<dbReference type="PANTHER" id="PTHR42834:SF1">
    <property type="entry name" value="ENDONUCLEASE_EXONUCLEASE_PHOSPHATASE FAMILY PROTEIN (AFU_ORTHOLOGUE AFUA_3G09210)"/>
    <property type="match status" value="1"/>
</dbReference>
<dbReference type="RefSeq" id="WP_076731460.1">
    <property type="nucleotide sequence ID" value="NZ_CP019352.1"/>
</dbReference>
<dbReference type="GO" id="GO:0004519">
    <property type="term" value="F:endonuclease activity"/>
    <property type="evidence" value="ECO:0007669"/>
    <property type="project" value="UniProtKB-KW"/>
</dbReference>
<keyword evidence="2" id="KW-0255">Endonuclease</keyword>
<dbReference type="AlphaFoldDB" id="A0AAC9LIS1"/>
<dbReference type="Gene3D" id="3.60.10.10">
    <property type="entry name" value="Endonuclease/exonuclease/phosphatase"/>
    <property type="match status" value="1"/>
</dbReference>
<evidence type="ECO:0000259" key="1">
    <source>
        <dbReference type="Pfam" id="PF19580"/>
    </source>
</evidence>
<dbReference type="Proteomes" id="UP000187506">
    <property type="component" value="Chromosome"/>
</dbReference>
<organism evidence="2 3">
    <name type="scientific">Lacinutrix venerupis</name>
    <dbReference type="NCBI Taxonomy" id="1486034"/>
    <lineage>
        <taxon>Bacteria</taxon>
        <taxon>Pseudomonadati</taxon>
        <taxon>Bacteroidota</taxon>
        <taxon>Flavobacteriia</taxon>
        <taxon>Flavobacteriales</taxon>
        <taxon>Flavobacteriaceae</taxon>
        <taxon>Lacinutrix</taxon>
    </lineage>
</organism>
<gene>
    <name evidence="2" type="ORF">BWR22_00330</name>
</gene>
<protein>
    <submittedName>
        <fullName evidence="2">Endonuclease</fullName>
    </submittedName>
</protein>
<keyword evidence="3" id="KW-1185">Reference proteome</keyword>
<dbReference type="KEGG" id="lvn:BWR22_00330"/>
<dbReference type="EMBL" id="CP019352">
    <property type="protein sequence ID" value="APX98813.1"/>
    <property type="molecule type" value="Genomic_DNA"/>
</dbReference>
<accession>A0AAC9LIS1</accession>
<keyword evidence="2" id="KW-0378">Hydrolase</keyword>
<dbReference type="PANTHER" id="PTHR42834">
    <property type="entry name" value="ENDONUCLEASE/EXONUCLEASE/PHOSPHATASE FAMILY PROTEIN (AFU_ORTHOLOGUE AFUA_3G09210)"/>
    <property type="match status" value="1"/>
</dbReference>
<dbReference type="InterPro" id="IPR005135">
    <property type="entry name" value="Endo/exonuclease/phosphatase"/>
</dbReference>
<name>A0AAC9LIS1_9FLAO</name>
<reference evidence="2 3" key="1">
    <citation type="submission" date="2017-01" db="EMBL/GenBank/DDBJ databases">
        <title>Complete genome of Lacinutrix venerupis DOK2-8 isolated from seawater in Dokdo.</title>
        <authorList>
            <person name="Chi W.-J."/>
            <person name="Kim J.H."/>
        </authorList>
    </citation>
    <scope>NUCLEOTIDE SEQUENCE [LARGE SCALE GENOMIC DNA]</scope>
    <source>
        <strain evidence="2 3">DOK2-8</strain>
    </source>
</reference>